<organism evidence="6">
    <name type="scientific">Xenorhabdus bovienii str. puntauvense</name>
    <dbReference type="NCBI Taxonomy" id="1398201"/>
    <lineage>
        <taxon>Bacteria</taxon>
        <taxon>Pseudomonadati</taxon>
        <taxon>Pseudomonadota</taxon>
        <taxon>Gammaproteobacteria</taxon>
        <taxon>Enterobacterales</taxon>
        <taxon>Morganellaceae</taxon>
        <taxon>Xenorhabdus</taxon>
    </lineage>
</organism>
<dbReference type="HOGENOM" id="CLU_158637_1_1_6"/>
<reference evidence="6" key="1">
    <citation type="submission" date="2013-07" db="EMBL/GenBank/DDBJ databases">
        <title>Sub-species coevolution in mutualistic symbiosis.</title>
        <authorList>
            <person name="Murfin K."/>
            <person name="Klassen J."/>
            <person name="Lee M."/>
            <person name="Forst S."/>
            <person name="Stock P."/>
            <person name="Goodrich-Blair H."/>
        </authorList>
    </citation>
    <scope>NUCLEOTIDE SEQUENCE [LARGE SCALE GENOMIC DNA]</scope>
    <source>
        <strain evidence="6">Puntauvense</strain>
    </source>
</reference>
<dbReference type="PROSITE" id="PS51128">
    <property type="entry name" value="ZF_DKSA_2"/>
    <property type="match status" value="1"/>
</dbReference>
<dbReference type="GO" id="GO:0008270">
    <property type="term" value="F:zinc ion binding"/>
    <property type="evidence" value="ECO:0007669"/>
    <property type="project" value="UniProtKB-KW"/>
</dbReference>
<keyword evidence="2" id="KW-0863">Zinc-finger</keyword>
<proteinExistence type="predicted"/>
<evidence type="ECO:0000259" key="5">
    <source>
        <dbReference type="Pfam" id="PF01258"/>
    </source>
</evidence>
<dbReference type="SUPFAM" id="SSF57716">
    <property type="entry name" value="Glucocorticoid receptor-like (DNA-binding domain)"/>
    <property type="match status" value="1"/>
</dbReference>
<keyword evidence="3" id="KW-0862">Zinc</keyword>
<feature type="domain" description="Zinc finger DksA/TraR C4-type" evidence="5">
    <location>
        <begin position="35"/>
        <end position="64"/>
    </location>
</feature>
<dbReference type="PANTHER" id="PTHR38777">
    <property type="entry name" value="FELS-2 PROPHAGE PROTEIN"/>
    <property type="match status" value="1"/>
</dbReference>
<keyword evidence="1" id="KW-0479">Metal-binding</keyword>
<dbReference type="RefSeq" id="WP_038216638.1">
    <property type="nucleotide sequence ID" value="NZ_CAWLWN010000187.1"/>
</dbReference>
<evidence type="ECO:0000313" key="6">
    <source>
        <dbReference type="EMBL" id="CDG96501.1"/>
    </source>
</evidence>
<comment type="caution">
    <text evidence="6">The sequence shown here is derived from an EMBL/GenBank/DDBJ whole genome shotgun (WGS) entry which is preliminary data.</text>
</comment>
<evidence type="ECO:0000256" key="2">
    <source>
        <dbReference type="ARBA" id="ARBA00022771"/>
    </source>
</evidence>
<dbReference type="Proteomes" id="UP000028511">
    <property type="component" value="Unassembled WGS sequence"/>
</dbReference>
<gene>
    <name evidence="6" type="ORF">XBP1_2100032</name>
</gene>
<dbReference type="GO" id="GO:1900378">
    <property type="term" value="P:positive regulation of secondary metabolite biosynthetic process"/>
    <property type="evidence" value="ECO:0007669"/>
    <property type="project" value="TreeGrafter"/>
</dbReference>
<dbReference type="InterPro" id="IPR000962">
    <property type="entry name" value="Znf_DskA_TraR"/>
</dbReference>
<dbReference type="AlphaFoldDB" id="A0A077N2V4"/>
<feature type="zinc finger region" description="dksA C4-type" evidence="4">
    <location>
        <begin position="35"/>
        <end position="59"/>
    </location>
</feature>
<evidence type="ECO:0000256" key="3">
    <source>
        <dbReference type="ARBA" id="ARBA00022833"/>
    </source>
</evidence>
<dbReference type="Gene3D" id="1.20.120.910">
    <property type="entry name" value="DksA, coiled-coil domain"/>
    <property type="match status" value="1"/>
</dbReference>
<evidence type="ECO:0000256" key="4">
    <source>
        <dbReference type="PROSITE-ProRule" id="PRU00510"/>
    </source>
</evidence>
<evidence type="ECO:0000256" key="1">
    <source>
        <dbReference type="ARBA" id="ARBA00022723"/>
    </source>
</evidence>
<dbReference type="EMBL" id="CBSW010000125">
    <property type="protein sequence ID" value="CDG96501.1"/>
    <property type="molecule type" value="Genomic_DNA"/>
</dbReference>
<dbReference type="Pfam" id="PF01258">
    <property type="entry name" value="zf-dskA_traR"/>
    <property type="match status" value="1"/>
</dbReference>
<name>A0A077N2V4_XENBV</name>
<sequence>MSKALDLAIQHAEKMLERRIAAHVNRPVGVSAFKCESCGNPIPEQRRMIIAGVTFCTPCQDVFELKQKHYRSE</sequence>
<protein>
    <submittedName>
        <fullName evidence="6">Gp34</fullName>
    </submittedName>
</protein>
<dbReference type="PANTHER" id="PTHR38777:SF1">
    <property type="entry name" value="DNAK SUPPRESSOR PROTEIN"/>
    <property type="match status" value="1"/>
</dbReference>
<accession>A0A077N2V4</accession>